<evidence type="ECO:0000256" key="9">
    <source>
        <dbReference type="RuleBase" id="RU004279"/>
    </source>
</evidence>
<feature type="binding site" evidence="8">
    <location>
        <position position="489"/>
    </location>
    <ligand>
        <name>Mg(2+)</name>
        <dbReference type="ChEBI" id="CHEBI:18420"/>
    </ligand>
</feature>
<dbReference type="SUPFAM" id="SSF64484">
    <property type="entry name" value="beta and beta-prime subunits of DNA dependent RNA-polymerase"/>
    <property type="match status" value="1"/>
</dbReference>
<dbReference type="GO" id="GO:0000428">
    <property type="term" value="C:DNA-directed RNA polymerase complex"/>
    <property type="evidence" value="ECO:0007669"/>
    <property type="project" value="UniProtKB-KW"/>
</dbReference>
<dbReference type="GO" id="GO:0003899">
    <property type="term" value="F:DNA-directed RNA polymerase activity"/>
    <property type="evidence" value="ECO:0007669"/>
    <property type="project" value="UniProtKB-UniRule"/>
</dbReference>
<feature type="binding site" evidence="8">
    <location>
        <position position="90"/>
    </location>
    <ligand>
        <name>Zn(2+)</name>
        <dbReference type="ChEBI" id="CHEBI:29105"/>
    </ligand>
</feature>
<dbReference type="Pfam" id="PF04983">
    <property type="entry name" value="RNA_pol_Rpb1_3"/>
    <property type="match status" value="1"/>
</dbReference>
<reference evidence="11" key="1">
    <citation type="submission" date="2018-03" db="EMBL/GenBank/DDBJ databases">
        <title>Exploring the plastid DNA sequence disparity of liverworts.</title>
        <authorList>
            <person name="Yu Y."/>
            <person name="Liu H."/>
            <person name="Yang J."/>
            <person name="Ma W."/>
            <person name="Pressel S."/>
            <person name="Wu Y."/>
            <person name="Schneider H."/>
        </authorList>
    </citation>
    <scope>NUCLEOTIDE SEQUENCE</scope>
</reference>
<evidence type="ECO:0000256" key="6">
    <source>
        <dbReference type="ARBA" id="ARBA00023163"/>
    </source>
</evidence>
<dbReference type="RefSeq" id="YP_009667793.1">
    <property type="nucleotide sequence ID" value="NC_043780.1"/>
</dbReference>
<accession>A0A4Y5P5J2</accession>
<dbReference type="GO" id="GO:0003677">
    <property type="term" value="F:DNA binding"/>
    <property type="evidence" value="ECO:0007669"/>
    <property type="project" value="UniProtKB-UniRule"/>
</dbReference>
<proteinExistence type="inferred from homology"/>
<dbReference type="Gene3D" id="4.10.860.120">
    <property type="entry name" value="RNA polymerase II, clamp domain"/>
    <property type="match status" value="1"/>
</dbReference>
<evidence type="ECO:0000256" key="5">
    <source>
        <dbReference type="ARBA" id="ARBA00022695"/>
    </source>
</evidence>
<dbReference type="InterPro" id="IPR034678">
    <property type="entry name" value="RNApol_RpoC1"/>
</dbReference>
<organism evidence="11">
    <name type="scientific">Porella perrottetiana</name>
    <dbReference type="NCBI Taxonomy" id="460663"/>
    <lineage>
        <taxon>Eukaryota</taxon>
        <taxon>Viridiplantae</taxon>
        <taxon>Streptophyta</taxon>
        <taxon>Embryophyta</taxon>
        <taxon>Marchantiophyta</taxon>
        <taxon>Jungermanniopsida</taxon>
        <taxon>Jungermanniidae</taxon>
        <taxon>Porellales</taxon>
        <taxon>Porellineae</taxon>
        <taxon>Porellaceae</taxon>
        <taxon>Porella</taxon>
    </lineage>
</organism>
<dbReference type="InterPro" id="IPR007066">
    <property type="entry name" value="RNA_pol_Rpb1_3"/>
</dbReference>
<keyword evidence="8" id="KW-0479">Metal-binding</keyword>
<dbReference type="Gene3D" id="1.10.40.90">
    <property type="match status" value="1"/>
</dbReference>
<keyword evidence="3 8" id="KW-0240">DNA-directed RNA polymerase</keyword>
<dbReference type="GO" id="GO:0009507">
    <property type="term" value="C:chloroplast"/>
    <property type="evidence" value="ECO:0007669"/>
    <property type="project" value="UniProtKB-SubCell"/>
</dbReference>
<feature type="domain" description="RNA polymerase N-terminal" evidence="10">
    <location>
        <begin position="262"/>
        <end position="543"/>
    </location>
</feature>
<comment type="subcellular location">
    <subcellularLocation>
        <location evidence="8">Plastid</location>
        <location evidence="8">Chloroplast</location>
    </subcellularLocation>
</comment>
<feature type="binding site" evidence="8">
    <location>
        <position position="71"/>
    </location>
    <ligand>
        <name>Zn(2+)</name>
        <dbReference type="ChEBI" id="CHEBI:29105"/>
    </ligand>
</feature>
<dbReference type="InterPro" id="IPR006592">
    <property type="entry name" value="RNA_pol_N"/>
</dbReference>
<dbReference type="GO" id="GO:0008270">
    <property type="term" value="F:zinc ion binding"/>
    <property type="evidence" value="ECO:0007669"/>
    <property type="project" value="UniProtKB-UniRule"/>
</dbReference>
<dbReference type="SMART" id="SM00663">
    <property type="entry name" value="RPOLA_N"/>
    <property type="match status" value="1"/>
</dbReference>
<keyword evidence="6 8" id="KW-0804">Transcription</keyword>
<dbReference type="GeneID" id="40872956"/>
<protein>
    <recommendedName>
        <fullName evidence="8">DNA-directed RNA polymerase subunit beta'</fullName>
        <ecNumber evidence="8">2.7.7.6</ecNumber>
    </recommendedName>
    <alternativeName>
        <fullName evidence="8">PEP</fullName>
    </alternativeName>
    <alternativeName>
        <fullName evidence="8">Plastid-encoded RNA polymerase subunit beta'</fullName>
        <shortName evidence="8">RNA polymerase subunit beta'</shortName>
    </alternativeName>
</protein>
<evidence type="ECO:0000256" key="2">
    <source>
        <dbReference type="ARBA" id="ARBA00007207"/>
    </source>
</evidence>
<keyword evidence="8" id="KW-0460">Magnesium</keyword>
<keyword evidence="11" id="KW-0934">Plastid</keyword>
<geneLocation type="chloroplast" evidence="11"/>
<keyword evidence="8" id="KW-0862">Zinc</keyword>
<evidence type="ECO:0000259" key="10">
    <source>
        <dbReference type="SMART" id="SM00663"/>
    </source>
</evidence>
<comment type="cofactor">
    <cofactor evidence="8">
        <name>Mg(2+)</name>
        <dbReference type="ChEBI" id="CHEBI:18420"/>
    </cofactor>
    <text evidence="8">Binds 1 Mg(2+) ion per subunit.</text>
</comment>
<comment type="similarity">
    <text evidence="2 8">Belongs to the RNA polymerase beta' chain family. RpoC1 subfamily.</text>
</comment>
<dbReference type="AlphaFoldDB" id="A0A4Y5P5J2"/>
<sequence length="699" mass="81239">MNYQKKYQHLRIELASPEQIRDWGKRILPNGEIVGQVTKPYTLHYKTHKPEKDGLFCERIFGPIRSGVCICGKYQGIENKKDNVKFCEHCGVDFIESRIRRYRMGYIELACPVTHVWYLKHLPSCIANLLAKPLKELESLVHCDLFIARPVNEKPTPLKLQGLFKYEDQSWRDIFPRFFSYKGFEVFQDREIATGGNAIKKQLTNLNLQNVINRAHLEWKEFAEQKSTGNDWEDRKIQRRKDLLIRRIKLAKHFIQTNIKPEWMVLCILPVLPPELRPMIELGEGELITSDLNELYRRVIYRNNTLLDFLTRSESTPGGLIVCQKRLVQEAVDALIDNGIRGQPMKDSHNRPYKSFSDLIEGKEGRFRENLLGKRVDYSGRSVIVVGPYLPLHQCGLPREMAIELFQAFVIRGLIGQNFAPNLRAAKTMIQNEKPVIWKVLQEIMEGHPILLNRAPTLHRLGIQAFQPILVNGRAIHLHPLVCSGFNADFDGDQMAVHVPLSLEAQAEARLLMLSRRNLLSPATGEPVSIPSQDMLLGLYILTIEHYRGIYGNRYHPFNNEINLINNKFSFSKIPYFYGYDDVLRAQRQGTINLHSPLWLQWRINLQIVTSTIQEKPIEIQYKTYGSFSQIYKHYQIRKDRNLRILSIYICTTAGRILFNEQIDEAIQGTYLASSKRKAFIQNIENKKLFFRKSRTKLR</sequence>
<keyword evidence="5 8" id="KW-0548">Nucleotidyltransferase</keyword>
<dbReference type="Gene3D" id="2.40.40.20">
    <property type="match status" value="1"/>
</dbReference>
<comment type="catalytic activity">
    <reaction evidence="7 8 9">
        <text>RNA(n) + a ribonucleoside 5'-triphosphate = RNA(n+1) + diphosphate</text>
        <dbReference type="Rhea" id="RHEA:21248"/>
        <dbReference type="Rhea" id="RHEA-COMP:14527"/>
        <dbReference type="Rhea" id="RHEA-COMP:17342"/>
        <dbReference type="ChEBI" id="CHEBI:33019"/>
        <dbReference type="ChEBI" id="CHEBI:61557"/>
        <dbReference type="ChEBI" id="CHEBI:140395"/>
        <dbReference type="EC" id="2.7.7.6"/>
    </reaction>
</comment>
<evidence type="ECO:0000313" key="11">
    <source>
        <dbReference type="EMBL" id="QCW58569.1"/>
    </source>
</evidence>
<keyword evidence="11" id="KW-0150">Chloroplast</keyword>
<dbReference type="InterPro" id="IPR045867">
    <property type="entry name" value="DNA-dir_RpoC_beta_prime"/>
</dbReference>
<dbReference type="Gene3D" id="1.10.274.100">
    <property type="entry name" value="RNA polymerase Rpb1, domain 3"/>
    <property type="match status" value="1"/>
</dbReference>
<feature type="binding site" evidence="8">
    <location>
        <position position="491"/>
    </location>
    <ligand>
        <name>Mg(2+)</name>
        <dbReference type="ChEBI" id="CHEBI:18420"/>
    </ligand>
</feature>
<evidence type="ECO:0000256" key="3">
    <source>
        <dbReference type="ARBA" id="ARBA00022478"/>
    </source>
</evidence>
<dbReference type="PANTHER" id="PTHR19376">
    <property type="entry name" value="DNA-DIRECTED RNA POLYMERASE"/>
    <property type="match status" value="1"/>
</dbReference>
<evidence type="ECO:0000256" key="4">
    <source>
        <dbReference type="ARBA" id="ARBA00022679"/>
    </source>
</evidence>
<dbReference type="EC" id="2.7.7.6" evidence="8"/>
<dbReference type="GO" id="GO:0000287">
    <property type="term" value="F:magnesium ion binding"/>
    <property type="evidence" value="ECO:0007669"/>
    <property type="project" value="UniProtKB-UniRule"/>
</dbReference>
<evidence type="ECO:0000256" key="1">
    <source>
        <dbReference type="ARBA" id="ARBA00004026"/>
    </source>
</evidence>
<dbReference type="PANTHER" id="PTHR19376:SF54">
    <property type="entry name" value="DNA-DIRECTED RNA POLYMERASE SUBUNIT BETA"/>
    <property type="match status" value="1"/>
</dbReference>
<keyword evidence="4 8" id="KW-0808">Transferase</keyword>
<comment type="cofactor">
    <cofactor evidence="8">
        <name>Zn(2+)</name>
        <dbReference type="ChEBI" id="CHEBI:29105"/>
    </cofactor>
    <text evidence="8">Binds 1 Zn(2+) ion per subunit.</text>
</comment>
<comment type="subunit">
    <text evidence="8">In plastids the minimal PEP RNA polymerase catalytic core is composed of four subunits: alpha, beta, beta', and beta''. When a (nuclear-encoded) sigma factor is associated with the core the holoenzyme is formed, which can initiate transcription.</text>
</comment>
<dbReference type="HAMAP" id="MF_01323">
    <property type="entry name" value="RNApol_bact_RpoC1"/>
    <property type="match status" value="1"/>
</dbReference>
<dbReference type="EMBL" id="MH064507">
    <property type="protein sequence ID" value="QCW58569.1"/>
    <property type="molecule type" value="Genomic_DNA"/>
</dbReference>
<dbReference type="Pfam" id="PF00623">
    <property type="entry name" value="RNA_pol_Rpb1_2"/>
    <property type="match status" value="2"/>
</dbReference>
<dbReference type="Pfam" id="PF04997">
    <property type="entry name" value="RNA_pol_Rpb1_1"/>
    <property type="match status" value="1"/>
</dbReference>
<gene>
    <name evidence="8 11" type="primary">rpoC1</name>
</gene>
<evidence type="ECO:0000256" key="7">
    <source>
        <dbReference type="ARBA" id="ARBA00048552"/>
    </source>
</evidence>
<feature type="binding site" evidence="8">
    <location>
        <position position="493"/>
    </location>
    <ligand>
        <name>Mg(2+)</name>
        <dbReference type="ChEBI" id="CHEBI:18420"/>
    </ligand>
</feature>
<feature type="binding site" evidence="8">
    <location>
        <position position="69"/>
    </location>
    <ligand>
        <name>Zn(2+)</name>
        <dbReference type="ChEBI" id="CHEBI:29105"/>
    </ligand>
</feature>
<name>A0A4Y5P5J2_9MARC</name>
<feature type="binding site" evidence="8">
    <location>
        <position position="87"/>
    </location>
    <ligand>
        <name>Zn(2+)</name>
        <dbReference type="ChEBI" id="CHEBI:29105"/>
    </ligand>
</feature>
<evidence type="ECO:0000256" key="8">
    <source>
        <dbReference type="HAMAP-Rule" id="MF_01323"/>
    </source>
</evidence>
<dbReference type="InterPro" id="IPR007080">
    <property type="entry name" value="RNA_pol_Rpb1_1"/>
</dbReference>
<dbReference type="GO" id="GO:0006351">
    <property type="term" value="P:DNA-templated transcription"/>
    <property type="evidence" value="ECO:0007669"/>
    <property type="project" value="UniProtKB-UniRule"/>
</dbReference>
<dbReference type="InterPro" id="IPR042102">
    <property type="entry name" value="RNA_pol_Rpb1_3_sf"/>
</dbReference>
<dbReference type="InterPro" id="IPR044893">
    <property type="entry name" value="RNA_pol_Rpb1_clamp_domain"/>
</dbReference>
<comment type="function">
    <text evidence="1 8 9">DNA-dependent RNA polymerase catalyzes the transcription of DNA into RNA using the four ribonucleoside triphosphates as substrates.</text>
</comment>
<dbReference type="InterPro" id="IPR000722">
    <property type="entry name" value="RNA_pol_asu"/>
</dbReference>